<keyword evidence="4" id="KW-0067">ATP-binding</keyword>
<dbReference type="Gene3D" id="3.30.200.20">
    <property type="entry name" value="Phosphorylase Kinase, domain 1"/>
    <property type="match status" value="1"/>
</dbReference>
<keyword evidence="2" id="KW-0547">Nucleotide-binding</keyword>
<dbReference type="PATRIC" id="fig|394096.3.peg.5697"/>
<evidence type="ECO:0000259" key="6">
    <source>
        <dbReference type="PROSITE" id="PS50011"/>
    </source>
</evidence>
<feature type="region of interest" description="Disordered" evidence="5">
    <location>
        <begin position="289"/>
        <end position="354"/>
    </location>
</feature>
<evidence type="ECO:0000256" key="5">
    <source>
        <dbReference type="SAM" id="MobiDB-lite"/>
    </source>
</evidence>
<dbReference type="InterPro" id="IPR013229">
    <property type="entry name" value="PEGA"/>
</dbReference>
<dbReference type="GO" id="GO:0005524">
    <property type="term" value="F:ATP binding"/>
    <property type="evidence" value="ECO:0007669"/>
    <property type="project" value="UniProtKB-KW"/>
</dbReference>
<dbReference type="STRING" id="394096.DB31_1360"/>
<evidence type="ECO:0000313" key="7">
    <source>
        <dbReference type="EMBL" id="KFE65244.1"/>
    </source>
</evidence>
<dbReference type="PROSITE" id="PS00109">
    <property type="entry name" value="PROTEIN_KINASE_TYR"/>
    <property type="match status" value="1"/>
</dbReference>
<dbReference type="InterPro" id="IPR008266">
    <property type="entry name" value="Tyr_kinase_AS"/>
</dbReference>
<feature type="compositionally biased region" description="Low complexity" evidence="5">
    <location>
        <begin position="467"/>
        <end position="486"/>
    </location>
</feature>
<dbReference type="AlphaFoldDB" id="A0A085WC31"/>
<name>A0A085WC31_9BACT</name>
<feature type="region of interest" description="Disordered" evidence="5">
    <location>
        <begin position="437"/>
        <end position="575"/>
    </location>
</feature>
<keyword evidence="1" id="KW-0808">Transferase</keyword>
<protein>
    <submittedName>
        <fullName evidence="7">Serine/Threonine protein kinase</fullName>
    </submittedName>
</protein>
<feature type="compositionally biased region" description="Basic and acidic residues" evidence="5">
    <location>
        <begin position="440"/>
        <end position="458"/>
    </location>
</feature>
<sequence>MAEVFLARADGPRGFSKTLVLKRILPHLAGDEQFVEMFLSEARLVARINHPNVVQIFDFGEFDGAYYIAMEFIDGPNLRALMRRAGSLGQSIPPALCAKMVASACEGLAHAHELVDPETQKPFGLVHRDVSPDNILIDRNGTVKVVDFGIAKAVGQTHLTKAGMVKGKLPYMPPEQMRGRPLDRRVDVFALGMVLYELLTFRRPFSAKGEADIMEAILHKPMKRLSEYLPGAPEALERIVQRCLAKNREERYPSCRQLRADLERFVLSTGEPVGAEELAALVARLMPASQGPLPADTGTSSSKSSSPQSSPKATPPPMSKPRAPATRTSSPKARPQPPPLPVPPLPEAQEPASVATDRSIILLVNRKGEPPRGEFPVTMTSGEHPAPEQLPENSVEVGLAPTSQVKSQQRRIGSGRLKAALAGSLVAAVSAALLLGRARLSREEEERSVTPVPRRESPEAPGMVAIPSAPSEESEESPSPFVESVPQAEPPAPRENPHASPSSEEAVAQGGEEPQSSGASEELPPAPAASQAQEADADEPSQKEHAEVQKPVAQVRRSKVKAGGGTSGLSRREIEPELVPPLIEVAPTAPPAVSEPAREQPQLATAVLSSSPPAQIRVNGQFVGLSPVTLRNQPPGPLQVEVYDSVRGFSKRHTFVLVPGDNGALHIPVNKGTLELRIHPSAAVILDGKRLGHTPLEPITLYEGTHGLRLENEELGKHLITTVTITPGEATVFQFDFAAGK</sequence>
<keyword evidence="8" id="KW-1185">Reference proteome</keyword>
<feature type="compositionally biased region" description="Low complexity" evidence="5">
    <location>
        <begin position="299"/>
        <end position="312"/>
    </location>
</feature>
<dbReference type="InterPro" id="IPR011009">
    <property type="entry name" value="Kinase-like_dom_sf"/>
</dbReference>
<gene>
    <name evidence="7" type="ORF">DB31_1360</name>
</gene>
<dbReference type="PANTHER" id="PTHR43289">
    <property type="entry name" value="MITOGEN-ACTIVATED PROTEIN KINASE KINASE KINASE 20-RELATED"/>
    <property type="match status" value="1"/>
</dbReference>
<evidence type="ECO:0000256" key="1">
    <source>
        <dbReference type="ARBA" id="ARBA00022679"/>
    </source>
</evidence>
<dbReference type="SUPFAM" id="SSF56112">
    <property type="entry name" value="Protein kinase-like (PK-like)"/>
    <property type="match status" value="1"/>
</dbReference>
<dbReference type="Proteomes" id="UP000028725">
    <property type="component" value="Unassembled WGS sequence"/>
</dbReference>
<evidence type="ECO:0000256" key="2">
    <source>
        <dbReference type="ARBA" id="ARBA00022741"/>
    </source>
</evidence>
<keyword evidence="7" id="KW-0723">Serine/threonine-protein kinase</keyword>
<evidence type="ECO:0000256" key="3">
    <source>
        <dbReference type="ARBA" id="ARBA00022777"/>
    </source>
</evidence>
<feature type="compositionally biased region" description="Pro residues" evidence="5">
    <location>
        <begin position="334"/>
        <end position="346"/>
    </location>
</feature>
<dbReference type="PANTHER" id="PTHR43289:SF34">
    <property type="entry name" value="SERINE_THREONINE-PROTEIN KINASE YBDM-RELATED"/>
    <property type="match status" value="1"/>
</dbReference>
<dbReference type="GO" id="GO:0004674">
    <property type="term" value="F:protein serine/threonine kinase activity"/>
    <property type="evidence" value="ECO:0007669"/>
    <property type="project" value="UniProtKB-KW"/>
</dbReference>
<dbReference type="Pfam" id="PF08308">
    <property type="entry name" value="PEGA"/>
    <property type="match status" value="1"/>
</dbReference>
<proteinExistence type="predicted"/>
<feature type="compositionally biased region" description="Low complexity" evidence="5">
    <location>
        <begin position="516"/>
        <end position="534"/>
    </location>
</feature>
<dbReference type="InterPro" id="IPR000719">
    <property type="entry name" value="Prot_kinase_dom"/>
</dbReference>
<evidence type="ECO:0000256" key="4">
    <source>
        <dbReference type="ARBA" id="ARBA00022840"/>
    </source>
</evidence>
<dbReference type="PROSITE" id="PS50011">
    <property type="entry name" value="PROTEIN_KINASE_DOM"/>
    <property type="match status" value="1"/>
</dbReference>
<accession>A0A085WC31</accession>
<reference evidence="7 8" key="1">
    <citation type="submission" date="2014-04" db="EMBL/GenBank/DDBJ databases">
        <title>Genome assembly of Hyalangium minutum DSM 14724.</title>
        <authorList>
            <person name="Sharma G."/>
            <person name="Subramanian S."/>
        </authorList>
    </citation>
    <scope>NUCLEOTIDE SEQUENCE [LARGE SCALE GENOMIC DNA]</scope>
    <source>
        <strain evidence="7 8">DSM 14724</strain>
    </source>
</reference>
<dbReference type="Pfam" id="PF00069">
    <property type="entry name" value="Pkinase"/>
    <property type="match status" value="1"/>
</dbReference>
<keyword evidence="3 7" id="KW-0418">Kinase</keyword>
<dbReference type="Gene3D" id="1.10.510.10">
    <property type="entry name" value="Transferase(Phosphotransferase) domain 1"/>
    <property type="match status" value="1"/>
</dbReference>
<comment type="caution">
    <text evidence="7">The sequence shown here is derived from an EMBL/GenBank/DDBJ whole genome shotgun (WGS) entry which is preliminary data.</text>
</comment>
<feature type="domain" description="Protein kinase" evidence="6">
    <location>
        <begin position="1"/>
        <end position="266"/>
    </location>
</feature>
<dbReference type="CDD" id="cd14014">
    <property type="entry name" value="STKc_PknB_like"/>
    <property type="match status" value="1"/>
</dbReference>
<organism evidence="7 8">
    <name type="scientific">Hyalangium minutum</name>
    <dbReference type="NCBI Taxonomy" id="394096"/>
    <lineage>
        <taxon>Bacteria</taxon>
        <taxon>Pseudomonadati</taxon>
        <taxon>Myxococcota</taxon>
        <taxon>Myxococcia</taxon>
        <taxon>Myxococcales</taxon>
        <taxon>Cystobacterineae</taxon>
        <taxon>Archangiaceae</taxon>
        <taxon>Hyalangium</taxon>
    </lineage>
</organism>
<dbReference type="EMBL" id="JMCB01000012">
    <property type="protein sequence ID" value="KFE65244.1"/>
    <property type="molecule type" value="Genomic_DNA"/>
</dbReference>
<evidence type="ECO:0000313" key="8">
    <source>
        <dbReference type="Proteomes" id="UP000028725"/>
    </source>
</evidence>